<proteinExistence type="predicted"/>
<feature type="signal peptide" evidence="1">
    <location>
        <begin position="1"/>
        <end position="19"/>
    </location>
</feature>
<name>A0A1I8AKQ7_9BILA</name>
<evidence type="ECO:0000256" key="1">
    <source>
        <dbReference type="SAM" id="SignalP"/>
    </source>
</evidence>
<protein>
    <submittedName>
        <fullName evidence="3">CPG4 domain-containing protein</fullName>
    </submittedName>
</protein>
<feature type="chain" id="PRO_5009314816" evidence="1">
    <location>
        <begin position="20"/>
        <end position="260"/>
    </location>
</feature>
<dbReference type="PANTHER" id="PTHR34401">
    <property type="entry name" value="PROTEIN CBG12388-RELATED"/>
    <property type="match status" value="1"/>
</dbReference>
<evidence type="ECO:0000313" key="3">
    <source>
        <dbReference type="WBParaSite" id="L893_g6781.t1"/>
    </source>
</evidence>
<dbReference type="WBParaSite" id="L893_g6781.t1">
    <property type="protein sequence ID" value="L893_g6781.t1"/>
    <property type="gene ID" value="L893_g6781"/>
</dbReference>
<sequence length="260" mass="28921">MKLPLTLILLTVSVQNALSVSAPAVDSAPVEKAAQEGFSALFETNIPGITVRQCSCVEERKCVQEIKDQVLACGEQCWYKFGEITTRPDDLKLCAEKKRSLFVEFVDCFEAHVNACVKNTSGPQIPKKDILKMFRIGEEKFASQKESIMRNSMVRPIRKVVDAALEFGACVKDCFLTKNQNGFCFDHTGCQPLLTEKKSTSTLKKCMKRLDWKQEAGELCDCSVGAGVQSLERYCPMLRLMSGKRRNKTTTTTTPKPSAA</sequence>
<dbReference type="AlphaFoldDB" id="A0A1I8AKQ7"/>
<dbReference type="PANTHER" id="PTHR34401:SF6">
    <property type="entry name" value="DUF19 DOMAIN-CONTAINING PROTEIN"/>
    <property type="match status" value="1"/>
</dbReference>
<accession>A0A1I8AKQ7</accession>
<evidence type="ECO:0000313" key="2">
    <source>
        <dbReference type="Proteomes" id="UP000095287"/>
    </source>
</evidence>
<dbReference type="Proteomes" id="UP000095287">
    <property type="component" value="Unplaced"/>
</dbReference>
<reference evidence="3" key="1">
    <citation type="submission" date="2016-11" db="UniProtKB">
        <authorList>
            <consortium name="WormBaseParasite"/>
        </authorList>
    </citation>
    <scope>IDENTIFICATION</scope>
</reference>
<organism evidence="2 3">
    <name type="scientific">Steinernema glaseri</name>
    <dbReference type="NCBI Taxonomy" id="37863"/>
    <lineage>
        <taxon>Eukaryota</taxon>
        <taxon>Metazoa</taxon>
        <taxon>Ecdysozoa</taxon>
        <taxon>Nematoda</taxon>
        <taxon>Chromadorea</taxon>
        <taxon>Rhabditida</taxon>
        <taxon>Tylenchina</taxon>
        <taxon>Panagrolaimomorpha</taxon>
        <taxon>Strongyloidoidea</taxon>
        <taxon>Steinernematidae</taxon>
        <taxon>Steinernema</taxon>
    </lineage>
</organism>
<keyword evidence="2" id="KW-1185">Reference proteome</keyword>
<keyword evidence="1" id="KW-0732">Signal</keyword>